<evidence type="ECO:0000313" key="1">
    <source>
        <dbReference type="EMBL" id="MCC2211162.1"/>
    </source>
</evidence>
<name>A0AAE3JA69_9FIRM</name>
<protein>
    <submittedName>
        <fullName evidence="1">Uncharacterized protein</fullName>
    </submittedName>
</protein>
<dbReference type="Proteomes" id="UP001198242">
    <property type="component" value="Unassembled WGS sequence"/>
</dbReference>
<keyword evidence="2" id="KW-1185">Reference proteome</keyword>
<accession>A0AAE3JA69</accession>
<proteinExistence type="predicted"/>
<evidence type="ECO:0000313" key="2">
    <source>
        <dbReference type="Proteomes" id="UP001198242"/>
    </source>
</evidence>
<reference evidence="1 2" key="1">
    <citation type="submission" date="2021-10" db="EMBL/GenBank/DDBJ databases">
        <title>Anaerobic single-cell dispensing facilitates the cultivation of human gut bacteria.</title>
        <authorList>
            <person name="Afrizal A."/>
        </authorList>
    </citation>
    <scope>NUCLEOTIDE SEQUENCE [LARGE SCALE GENOMIC DNA]</scope>
    <source>
        <strain evidence="1 2">CLA-AA-H232</strain>
    </source>
</reference>
<sequence>MLKEKALRIIKAEFKEYKQRILTNLSKEYIFEIAYQIYVKSRIYDFLIKGWEYPSEIYEIIISLHKHKINILELLYSYFLKYEYTDVEDWQNMQEWIKECLKKEGNLNDK</sequence>
<comment type="caution">
    <text evidence="1">The sequence shown here is derived from an EMBL/GenBank/DDBJ whole genome shotgun (WGS) entry which is preliminary data.</text>
</comment>
<gene>
    <name evidence="1" type="ORF">LKE05_10230</name>
</gene>
<dbReference type="AlphaFoldDB" id="A0AAE3JA69"/>
<dbReference type="EMBL" id="JAJEQM010000014">
    <property type="protein sequence ID" value="MCC2211162.1"/>
    <property type="molecule type" value="Genomic_DNA"/>
</dbReference>
<dbReference type="RefSeq" id="WP_308456775.1">
    <property type="nucleotide sequence ID" value="NZ_JAJEQM010000014.1"/>
</dbReference>
<organism evidence="1 2">
    <name type="scientific">Hominilimicola fabiformis</name>
    <dbReference type="NCBI Taxonomy" id="2885356"/>
    <lineage>
        <taxon>Bacteria</taxon>
        <taxon>Bacillati</taxon>
        <taxon>Bacillota</taxon>
        <taxon>Clostridia</taxon>
        <taxon>Eubacteriales</taxon>
        <taxon>Oscillospiraceae</taxon>
        <taxon>Hominilimicola</taxon>
    </lineage>
</organism>